<dbReference type="InterPro" id="IPR016032">
    <property type="entry name" value="Sig_transdc_resp-reg_C-effctor"/>
</dbReference>
<dbReference type="SUPFAM" id="SSF52172">
    <property type="entry name" value="CheY-like"/>
    <property type="match status" value="1"/>
</dbReference>
<dbReference type="GO" id="GO:0000160">
    <property type="term" value="P:phosphorelay signal transduction system"/>
    <property type="evidence" value="ECO:0007669"/>
    <property type="project" value="InterPro"/>
</dbReference>
<dbReference type="InterPro" id="IPR039420">
    <property type="entry name" value="WalR-like"/>
</dbReference>
<dbReference type="OrthoDB" id="9797341at2"/>
<keyword evidence="2" id="KW-0238">DNA-binding</keyword>
<reference evidence="6 7" key="1">
    <citation type="submission" date="2019-05" db="EMBL/GenBank/DDBJ databases">
        <title>Dyadobacter AR-3-8 sp. nov., isolated from arctic soil.</title>
        <authorList>
            <person name="Chaudhary D.K."/>
        </authorList>
    </citation>
    <scope>NUCLEOTIDE SEQUENCE [LARGE SCALE GENOMIC DNA]</scope>
    <source>
        <strain evidence="6 7">AR-3-8</strain>
    </source>
</reference>
<dbReference type="SMART" id="SM00421">
    <property type="entry name" value="HTH_LUXR"/>
    <property type="match status" value="1"/>
</dbReference>
<proteinExistence type="predicted"/>
<dbReference type="GO" id="GO:0003677">
    <property type="term" value="F:DNA binding"/>
    <property type="evidence" value="ECO:0007669"/>
    <property type="project" value="UniProtKB-KW"/>
</dbReference>
<dbReference type="Pfam" id="PF00196">
    <property type="entry name" value="GerE"/>
    <property type="match status" value="1"/>
</dbReference>
<evidence type="ECO:0000259" key="4">
    <source>
        <dbReference type="PROSITE" id="PS50043"/>
    </source>
</evidence>
<feature type="modified residue" description="4-aspartylphosphate" evidence="3">
    <location>
        <position position="61"/>
    </location>
</feature>
<dbReference type="AlphaFoldDB" id="A0A4U6D7L8"/>
<accession>A0A4U6D7L8</accession>
<dbReference type="InterPro" id="IPR011006">
    <property type="entry name" value="CheY-like_superfamily"/>
</dbReference>
<evidence type="ECO:0000313" key="6">
    <source>
        <dbReference type="EMBL" id="TKT93440.1"/>
    </source>
</evidence>
<dbReference type="CDD" id="cd06170">
    <property type="entry name" value="LuxR_C_like"/>
    <property type="match status" value="1"/>
</dbReference>
<organism evidence="6 7">
    <name type="scientific">Dyadobacter frigoris</name>
    <dbReference type="NCBI Taxonomy" id="2576211"/>
    <lineage>
        <taxon>Bacteria</taxon>
        <taxon>Pseudomonadati</taxon>
        <taxon>Bacteroidota</taxon>
        <taxon>Cytophagia</taxon>
        <taxon>Cytophagales</taxon>
        <taxon>Spirosomataceae</taxon>
        <taxon>Dyadobacter</taxon>
    </lineage>
</organism>
<dbReference type="GO" id="GO:0006355">
    <property type="term" value="P:regulation of DNA-templated transcription"/>
    <property type="evidence" value="ECO:0007669"/>
    <property type="project" value="InterPro"/>
</dbReference>
<dbReference type="PROSITE" id="PS50043">
    <property type="entry name" value="HTH_LUXR_2"/>
    <property type="match status" value="1"/>
</dbReference>
<gene>
    <name evidence="6" type="ORF">FDK13_06205</name>
</gene>
<evidence type="ECO:0000256" key="2">
    <source>
        <dbReference type="ARBA" id="ARBA00023125"/>
    </source>
</evidence>
<feature type="domain" description="Response regulatory" evidence="5">
    <location>
        <begin position="10"/>
        <end position="126"/>
    </location>
</feature>
<dbReference type="Gene3D" id="3.40.50.2300">
    <property type="match status" value="1"/>
</dbReference>
<evidence type="ECO:0000256" key="1">
    <source>
        <dbReference type="ARBA" id="ARBA00022553"/>
    </source>
</evidence>
<evidence type="ECO:0000259" key="5">
    <source>
        <dbReference type="PROSITE" id="PS50110"/>
    </source>
</evidence>
<name>A0A4U6D7L8_9BACT</name>
<comment type="caution">
    <text evidence="6">The sequence shown here is derived from an EMBL/GenBank/DDBJ whole genome shotgun (WGS) entry which is preliminary data.</text>
</comment>
<dbReference type="EMBL" id="SZVO01000002">
    <property type="protein sequence ID" value="TKT93440.1"/>
    <property type="molecule type" value="Genomic_DNA"/>
</dbReference>
<dbReference type="InterPro" id="IPR001789">
    <property type="entry name" value="Sig_transdc_resp-reg_receiver"/>
</dbReference>
<evidence type="ECO:0000256" key="3">
    <source>
        <dbReference type="PROSITE-ProRule" id="PRU00169"/>
    </source>
</evidence>
<keyword evidence="1 3" id="KW-0597">Phosphoprotein</keyword>
<dbReference type="Pfam" id="PF00072">
    <property type="entry name" value="Response_reg"/>
    <property type="match status" value="1"/>
</dbReference>
<dbReference type="PANTHER" id="PTHR43214:SF43">
    <property type="entry name" value="TWO-COMPONENT RESPONSE REGULATOR"/>
    <property type="match status" value="1"/>
</dbReference>
<sequence length="217" mass="24273">MIERLIMKKRIIIVEDNISIREGFRAVLETIEKYEVMNLYSNVEEALEHLDQDLPDIVLMDIELPGMDGIAGTTRIKKQYPDCIVLIITVLEDSEKVFRSLCAGAGGYIVKNSNISEIVQNIDEALAGGAPMSLSIARMVVQSFQQQQNSPLTERETEVLQGIAEGKSYSKIALDLYVSKETIRSHIKNIYRKLEVSSKADAIKVANSNKWVTGRAL</sequence>
<dbReference type="InterPro" id="IPR000792">
    <property type="entry name" value="Tscrpt_reg_LuxR_C"/>
</dbReference>
<feature type="domain" description="HTH luxR-type" evidence="4">
    <location>
        <begin position="145"/>
        <end position="210"/>
    </location>
</feature>
<dbReference type="PRINTS" id="PR00038">
    <property type="entry name" value="HTHLUXR"/>
</dbReference>
<dbReference type="PANTHER" id="PTHR43214">
    <property type="entry name" value="TWO-COMPONENT RESPONSE REGULATOR"/>
    <property type="match status" value="1"/>
</dbReference>
<evidence type="ECO:0000313" key="7">
    <source>
        <dbReference type="Proteomes" id="UP000304900"/>
    </source>
</evidence>
<dbReference type="InterPro" id="IPR058245">
    <property type="entry name" value="NreC/VraR/RcsB-like_REC"/>
</dbReference>
<dbReference type="SMART" id="SM00448">
    <property type="entry name" value="REC"/>
    <property type="match status" value="1"/>
</dbReference>
<dbReference type="Proteomes" id="UP000304900">
    <property type="component" value="Unassembled WGS sequence"/>
</dbReference>
<dbReference type="PROSITE" id="PS50110">
    <property type="entry name" value="RESPONSE_REGULATORY"/>
    <property type="match status" value="1"/>
</dbReference>
<keyword evidence="7" id="KW-1185">Reference proteome</keyword>
<dbReference type="PROSITE" id="PS00622">
    <property type="entry name" value="HTH_LUXR_1"/>
    <property type="match status" value="1"/>
</dbReference>
<dbReference type="SUPFAM" id="SSF46894">
    <property type="entry name" value="C-terminal effector domain of the bipartite response regulators"/>
    <property type="match status" value="1"/>
</dbReference>
<dbReference type="CDD" id="cd17535">
    <property type="entry name" value="REC_NarL-like"/>
    <property type="match status" value="1"/>
</dbReference>
<protein>
    <submittedName>
        <fullName evidence="6">Response regulator transcription factor</fullName>
    </submittedName>
</protein>